<dbReference type="Pfam" id="PF13385">
    <property type="entry name" value="Laminin_G_3"/>
    <property type="match status" value="1"/>
</dbReference>
<organism evidence="7 8">
    <name type="scientific">Phlebiopsis gigantea (strain 11061_1 CR5-6)</name>
    <name type="common">White-rot fungus</name>
    <name type="synonym">Peniophora gigantea</name>
    <dbReference type="NCBI Taxonomy" id="745531"/>
    <lineage>
        <taxon>Eukaryota</taxon>
        <taxon>Fungi</taxon>
        <taxon>Dikarya</taxon>
        <taxon>Basidiomycota</taxon>
        <taxon>Agaricomycotina</taxon>
        <taxon>Agaricomycetes</taxon>
        <taxon>Polyporales</taxon>
        <taxon>Phanerochaetaceae</taxon>
        <taxon>Phlebiopsis</taxon>
    </lineage>
</organism>
<dbReference type="Gene3D" id="2.30.29.30">
    <property type="entry name" value="Pleckstrin-homology domain (PH domain)/Phosphotyrosine-binding domain (PTB)"/>
    <property type="match status" value="1"/>
</dbReference>
<dbReference type="InterPro" id="IPR051944">
    <property type="entry name" value="BEACH_domain_protein"/>
</dbReference>
<dbReference type="SUPFAM" id="SSF50978">
    <property type="entry name" value="WD40 repeat-like"/>
    <property type="match status" value="1"/>
</dbReference>
<dbReference type="EMBL" id="KN840467">
    <property type="protein sequence ID" value="KIP09350.1"/>
    <property type="molecule type" value="Genomic_DNA"/>
</dbReference>
<dbReference type="SUPFAM" id="SSF81837">
    <property type="entry name" value="BEACH domain"/>
    <property type="match status" value="1"/>
</dbReference>
<dbReference type="InterPro" id="IPR001680">
    <property type="entry name" value="WD40_rpt"/>
</dbReference>
<feature type="domain" description="BEACH" evidence="5">
    <location>
        <begin position="1453"/>
        <end position="1742"/>
    </location>
</feature>
<dbReference type="SUPFAM" id="SSF50729">
    <property type="entry name" value="PH domain-like"/>
    <property type="match status" value="1"/>
</dbReference>
<dbReference type="InterPro" id="IPR056252">
    <property type="entry name" value="Alfy-like_Arm-like"/>
</dbReference>
<accession>A0A0C3SD43</accession>
<evidence type="ECO:0000259" key="5">
    <source>
        <dbReference type="PROSITE" id="PS50197"/>
    </source>
</evidence>
<dbReference type="InterPro" id="IPR000409">
    <property type="entry name" value="BEACH_dom"/>
</dbReference>
<feature type="region of interest" description="Disordered" evidence="4">
    <location>
        <begin position="9"/>
        <end position="32"/>
    </location>
</feature>
<dbReference type="PROSITE" id="PS51783">
    <property type="entry name" value="PH_BEACH"/>
    <property type="match status" value="1"/>
</dbReference>
<keyword evidence="8" id="KW-1185">Reference proteome</keyword>
<dbReference type="SUPFAM" id="SSF49899">
    <property type="entry name" value="Concanavalin A-like lectins/glucanases"/>
    <property type="match status" value="1"/>
</dbReference>
<dbReference type="PROSITE" id="PS50082">
    <property type="entry name" value="WD_REPEATS_2"/>
    <property type="match status" value="1"/>
</dbReference>
<dbReference type="InterPro" id="IPR011993">
    <property type="entry name" value="PH-like_dom_sf"/>
</dbReference>
<feature type="domain" description="BEACH-type PH" evidence="6">
    <location>
        <begin position="1288"/>
        <end position="1410"/>
    </location>
</feature>
<dbReference type="PANTHER" id="PTHR46108:SF4">
    <property type="entry name" value="BLUE CHEESE"/>
    <property type="match status" value="1"/>
</dbReference>
<dbReference type="Proteomes" id="UP000053257">
    <property type="component" value="Unassembled WGS sequence"/>
</dbReference>
<dbReference type="PROSITE" id="PS50197">
    <property type="entry name" value="BEACH"/>
    <property type="match status" value="1"/>
</dbReference>
<reference evidence="7 8" key="1">
    <citation type="journal article" date="2014" name="PLoS Genet.">
        <title>Analysis of the Phlebiopsis gigantea genome, transcriptome and secretome provides insight into its pioneer colonization strategies of wood.</title>
        <authorList>
            <person name="Hori C."/>
            <person name="Ishida T."/>
            <person name="Igarashi K."/>
            <person name="Samejima M."/>
            <person name="Suzuki H."/>
            <person name="Master E."/>
            <person name="Ferreira P."/>
            <person name="Ruiz-Duenas F.J."/>
            <person name="Held B."/>
            <person name="Canessa P."/>
            <person name="Larrondo L.F."/>
            <person name="Schmoll M."/>
            <person name="Druzhinina I.S."/>
            <person name="Kubicek C.P."/>
            <person name="Gaskell J.A."/>
            <person name="Kersten P."/>
            <person name="St John F."/>
            <person name="Glasner J."/>
            <person name="Sabat G."/>
            <person name="Splinter BonDurant S."/>
            <person name="Syed K."/>
            <person name="Yadav J."/>
            <person name="Mgbeahuruike A.C."/>
            <person name="Kovalchuk A."/>
            <person name="Asiegbu F.O."/>
            <person name="Lackner G."/>
            <person name="Hoffmeister D."/>
            <person name="Rencoret J."/>
            <person name="Gutierrez A."/>
            <person name="Sun H."/>
            <person name="Lindquist E."/>
            <person name="Barry K."/>
            <person name="Riley R."/>
            <person name="Grigoriev I.V."/>
            <person name="Henrissat B."/>
            <person name="Kues U."/>
            <person name="Berka R.M."/>
            <person name="Martinez A.T."/>
            <person name="Covert S.F."/>
            <person name="Blanchette R.A."/>
            <person name="Cullen D."/>
        </authorList>
    </citation>
    <scope>NUCLEOTIDE SEQUENCE [LARGE SCALE GENOMIC DNA]</scope>
    <source>
        <strain evidence="7 8">11061_1 CR5-6</strain>
    </source>
</reference>
<dbReference type="Pfam" id="PF14844">
    <property type="entry name" value="PH_BEACH"/>
    <property type="match status" value="1"/>
</dbReference>
<dbReference type="SMART" id="SM00320">
    <property type="entry name" value="WD40"/>
    <property type="match status" value="3"/>
</dbReference>
<evidence type="ECO:0000259" key="6">
    <source>
        <dbReference type="PROSITE" id="PS51783"/>
    </source>
</evidence>
<dbReference type="Gene3D" id="1.10.1540.10">
    <property type="entry name" value="BEACH domain"/>
    <property type="match status" value="1"/>
</dbReference>
<sequence>MLRTLLSPISSRFPLSPRPEVTPTPADNDELTPEDFARDVLVEIMRNAVERLKVAQGLNERTQVLVEVHGIMVQDACTKDVFREMDGFLVLMSVLSTIQPGHSWTVAQSGDQIVHEVLEAVRLVFAIISEAMDGHKANTAFFERSVGYDSLGQAVLPLASDLKTVEQTLGFIVSLGVHNFSLSGMFLFPEDVTYEQVDAQLHDSESMLKFIRHAGAIRVAFSSMQHFPEPKAARLRYSVLKLLERLTMHSHRNHAILTTLDLIGPLFDLYYLSAGSEPEIRMSKPERQAVLRLLKRLLELGSDTHVARIMFQRAVNHDETLNGEILELLRAGMKTRWPEHMSMEGSAAINVPTKSRGLPSSGFTLMLWLRLESLPSEHPQTLFAFHVADSPSFSLQLHPGGILGCQSNTARELPKFKPVIQLSRWTHVTLVHYPHRASAPTVRLFIDGVLSDAMNWQYPKHGGLAKDGTYIIGDATEAASMSWAFASAYLVSTPLGDDIPRFVQHLGPRYAGRFQAIDLVKFMTYEAATSLSIFLSTASSSKKPTTMSSLIKDGLGINPDSVLLVLTPSLLSMEASVSTDQLDILQSDGGSRIILDGDVVIVRSISLDLSMWRLGGPALPLRLVQLAQSSHELSRTLAIMAGGLRNDWQNSDDMERIRGYEILADILRHKSYLINMTGFETLFEFLGLSFRSPEYSTVINSVAYRAIALDLQLWAQTKTDIQQAHLEHFSMLLRTSKYKKFNVKQRLGKMNVVRKFLFALQTDWYQSESLPWLVETLKVAAEATFSTDDVIKPIVAYLAANLHPGKSVPKRGPTLLNSPHIDLTGSNSPQSVVSRFELTDTRLRAEQVFKALVMILQSQSAFTKFTSSLPLTRICLLLLGDRPSPVTAANVLRLIENGHKTSSSFSRKFELISGWNTLKAIIPQAWDQDVQVVAFDVLLGGGYSAQLSDLVVVCSHMLPVILACLRFQLEVLSGTSHIGHDTMSTSCSSECCTKPSLTVYLAPPEAGNAADSLLEELIKIHSFSPTFRQAFQSQVTTQTFIDAFKAFVLAISMAYELENVIVRVLEKLSHLALSISLDNVVAVAQSQEILDILQTAESVLNPTAVQHSSINPSAIMNSRARHTRRQSTQWSIHLGHRTVQRSSTKIQDWRKNVTATERKRLRKNILDLREQRRQITSMNEWAAVLTTERGLWSTPEAQPGWRLDETEGPYRVRKKLEPEFERAFLSKVDKRLEHSKIQEPSSDAQSIVQAATPPWAESYDMSSRSFSDRVLDEEVLDDKHRRVRHELEPGDVIDAAETVARISGIDSFPGLLIFGRTHLYMLDGLVQSEDGEVIDARDAPKALFLIPGSAVNMNVPQKAQRWPYDQVASFSDRTFLFRGVALEIYFKDSRSLLVVFTGKDKRQAMGDKLTHMVSSGERYGDSLTPGLSAGILKSPMVSRLSARVSARVGGRALMGFRADELSTAQRKWQAREISNFTYISILNQISGRTPSDATQYPVFPWVLSDYTSTRLDLESNKTFRDLTRPMGALTEGRREAAEARYSALQSVDEKPFHYGTHFSSSMIVCHFLIRMEPFTHMFKTLQGGDWDLPDRLFSDMKRAFESASQDLRGDVRELIPEFYTCPEFLENSANLDFGVQQGNGERIHHVKLPLWAKQDPLLFVTLNRQALESDYVSHNLPAWIDLIWGYKQRDPDSLNVFHPLSYEGSIDLDSITDELEREATVGIIHNFGQTPRKLFNTPHPDRMMHGASTLPIGSIYGIPEDYHLLSQSSRPVRDLGNGKLVSDLAVDLVGERIIPCPAGVLAVPSRPHETVEWDPPHIPAGELRVLVDKKASSTRPSQVVESALCSCAVFADADTLVTGSTDYTVRLWKLTRGAGGLHRSDPALSVNLTHIMRGHSAPVACVAASRAWSLVGYIATCSQDKLWLHTVNARLIAVLDLTDVAGHPFYPPITSLAFHEREYTPTPMLATGSPDGTITLRTWNTDSTPEGEKAVWQFVTLKKMKVKVSEGGKQTRGSFPCITALRFVGESLYHGEDTGKAYSWNLPD</sequence>
<dbReference type="Gene3D" id="2.60.120.200">
    <property type="match status" value="1"/>
</dbReference>
<dbReference type="PANTHER" id="PTHR46108">
    <property type="entry name" value="BLUE CHEESE"/>
    <property type="match status" value="1"/>
</dbReference>
<dbReference type="Pfam" id="PF23295">
    <property type="entry name" value="Arm_4"/>
    <property type="match status" value="1"/>
</dbReference>
<dbReference type="InterPro" id="IPR036322">
    <property type="entry name" value="WD40_repeat_dom_sf"/>
</dbReference>
<evidence type="ECO:0000256" key="3">
    <source>
        <dbReference type="PROSITE-ProRule" id="PRU00221"/>
    </source>
</evidence>
<keyword evidence="2" id="KW-0677">Repeat</keyword>
<evidence type="ECO:0000256" key="1">
    <source>
        <dbReference type="ARBA" id="ARBA00022574"/>
    </source>
</evidence>
<dbReference type="InterPro" id="IPR015943">
    <property type="entry name" value="WD40/YVTN_repeat-like_dom_sf"/>
</dbReference>
<evidence type="ECO:0008006" key="9">
    <source>
        <dbReference type="Google" id="ProtNLM"/>
    </source>
</evidence>
<dbReference type="Pfam" id="PF00400">
    <property type="entry name" value="WD40"/>
    <property type="match status" value="1"/>
</dbReference>
<dbReference type="HOGENOM" id="CLU_000175_1_1_1"/>
<dbReference type="InterPro" id="IPR013320">
    <property type="entry name" value="ConA-like_dom_sf"/>
</dbReference>
<dbReference type="InterPro" id="IPR036372">
    <property type="entry name" value="BEACH_dom_sf"/>
</dbReference>
<feature type="repeat" description="WD" evidence="3">
    <location>
        <begin position="1852"/>
        <end position="1870"/>
    </location>
</feature>
<dbReference type="Gene3D" id="2.130.10.10">
    <property type="entry name" value="YVTN repeat-like/Quinoprotein amine dehydrogenase"/>
    <property type="match status" value="1"/>
</dbReference>
<proteinExistence type="predicted"/>
<dbReference type="OrthoDB" id="26681at2759"/>
<gene>
    <name evidence="7" type="ORF">PHLGIDRAFT_102960</name>
</gene>
<evidence type="ECO:0000256" key="2">
    <source>
        <dbReference type="ARBA" id="ARBA00022737"/>
    </source>
</evidence>
<dbReference type="InterPro" id="IPR023362">
    <property type="entry name" value="PH-BEACH_dom"/>
</dbReference>
<keyword evidence="1 3" id="KW-0853">WD repeat</keyword>
<dbReference type="Pfam" id="PF02138">
    <property type="entry name" value="Beach"/>
    <property type="match status" value="1"/>
</dbReference>
<dbReference type="STRING" id="745531.A0A0C3SD43"/>
<dbReference type="SMART" id="SM01026">
    <property type="entry name" value="Beach"/>
    <property type="match status" value="1"/>
</dbReference>
<evidence type="ECO:0000256" key="4">
    <source>
        <dbReference type="SAM" id="MobiDB-lite"/>
    </source>
</evidence>
<protein>
    <recommendedName>
        <fullName evidence="9">Beach-domain-containing protein</fullName>
    </recommendedName>
</protein>
<evidence type="ECO:0000313" key="8">
    <source>
        <dbReference type="Proteomes" id="UP000053257"/>
    </source>
</evidence>
<evidence type="ECO:0000313" key="7">
    <source>
        <dbReference type="EMBL" id="KIP09350.1"/>
    </source>
</evidence>
<dbReference type="CDD" id="cd06071">
    <property type="entry name" value="Beach"/>
    <property type="match status" value="1"/>
</dbReference>
<name>A0A0C3SD43_PHLG1</name>